<dbReference type="InterPro" id="IPR030381">
    <property type="entry name" value="G_DYNAMIN_dom"/>
</dbReference>
<gene>
    <name evidence="2" type="ORF">POM88_026465</name>
</gene>
<dbReference type="InterPro" id="IPR027417">
    <property type="entry name" value="P-loop_NTPase"/>
</dbReference>
<dbReference type="Proteomes" id="UP001237642">
    <property type="component" value="Unassembled WGS sequence"/>
</dbReference>
<reference evidence="2" key="2">
    <citation type="submission" date="2023-05" db="EMBL/GenBank/DDBJ databases">
        <authorList>
            <person name="Schelkunov M.I."/>
        </authorList>
    </citation>
    <scope>NUCLEOTIDE SEQUENCE</scope>
    <source>
        <strain evidence="2">Hsosn_3</strain>
        <tissue evidence="2">Leaf</tissue>
    </source>
</reference>
<sequence>MYEQISDVIMEFIKPEESIILSVLSATVDFPTCESIRMSQLVDKTGERTLAVVTKSDKAPDGLHEKVMADDVKIGLGYVCVRNRIGDESYEEARMKETTLFQTHPLLKKIDKSMVGFPVLAKKLVQIQANIISKRLLKG</sequence>
<name>A0AAD8I725_9APIA</name>
<dbReference type="Pfam" id="PF01031">
    <property type="entry name" value="Dynamin_M"/>
    <property type="match status" value="1"/>
</dbReference>
<comment type="caution">
    <text evidence="2">The sequence shown here is derived from an EMBL/GenBank/DDBJ whole genome shotgun (WGS) entry which is preliminary data.</text>
</comment>
<dbReference type="PANTHER" id="PTHR11566:SF173">
    <property type="entry name" value="DYNAMIN-RELATED PROTEIN 4C"/>
    <property type="match status" value="1"/>
</dbReference>
<reference evidence="2" key="1">
    <citation type="submission" date="2023-02" db="EMBL/GenBank/DDBJ databases">
        <title>Genome of toxic invasive species Heracleum sosnowskyi carries increased number of genes despite the absence of recent whole-genome duplications.</title>
        <authorList>
            <person name="Schelkunov M."/>
            <person name="Shtratnikova V."/>
            <person name="Makarenko M."/>
            <person name="Klepikova A."/>
            <person name="Omelchenko D."/>
            <person name="Novikova G."/>
            <person name="Obukhova E."/>
            <person name="Bogdanov V."/>
            <person name="Penin A."/>
            <person name="Logacheva M."/>
        </authorList>
    </citation>
    <scope>NUCLEOTIDE SEQUENCE</scope>
    <source>
        <strain evidence="2">Hsosn_3</strain>
        <tissue evidence="2">Leaf</tissue>
    </source>
</reference>
<dbReference type="EMBL" id="JAUIZM010000006">
    <property type="protein sequence ID" value="KAK1379721.1"/>
    <property type="molecule type" value="Genomic_DNA"/>
</dbReference>
<dbReference type="AlphaFoldDB" id="A0AAD8I725"/>
<dbReference type="Pfam" id="PF00350">
    <property type="entry name" value="Dynamin_N"/>
    <property type="match status" value="1"/>
</dbReference>
<organism evidence="2 3">
    <name type="scientific">Heracleum sosnowskyi</name>
    <dbReference type="NCBI Taxonomy" id="360622"/>
    <lineage>
        <taxon>Eukaryota</taxon>
        <taxon>Viridiplantae</taxon>
        <taxon>Streptophyta</taxon>
        <taxon>Embryophyta</taxon>
        <taxon>Tracheophyta</taxon>
        <taxon>Spermatophyta</taxon>
        <taxon>Magnoliopsida</taxon>
        <taxon>eudicotyledons</taxon>
        <taxon>Gunneridae</taxon>
        <taxon>Pentapetalae</taxon>
        <taxon>asterids</taxon>
        <taxon>campanulids</taxon>
        <taxon>Apiales</taxon>
        <taxon>Apiaceae</taxon>
        <taxon>Apioideae</taxon>
        <taxon>apioid superclade</taxon>
        <taxon>Tordylieae</taxon>
        <taxon>Tordyliinae</taxon>
        <taxon>Heracleum</taxon>
    </lineage>
</organism>
<dbReference type="InterPro" id="IPR022812">
    <property type="entry name" value="Dynamin"/>
</dbReference>
<dbReference type="GO" id="GO:0005737">
    <property type="term" value="C:cytoplasm"/>
    <property type="evidence" value="ECO:0007669"/>
    <property type="project" value="TreeGrafter"/>
</dbReference>
<dbReference type="GO" id="GO:0008017">
    <property type="term" value="F:microtubule binding"/>
    <property type="evidence" value="ECO:0007669"/>
    <property type="project" value="TreeGrafter"/>
</dbReference>
<proteinExistence type="predicted"/>
<dbReference type="InterPro" id="IPR045063">
    <property type="entry name" value="Dynamin_N"/>
</dbReference>
<dbReference type="GO" id="GO:0005874">
    <property type="term" value="C:microtubule"/>
    <property type="evidence" value="ECO:0007669"/>
    <property type="project" value="TreeGrafter"/>
</dbReference>
<evidence type="ECO:0000259" key="1">
    <source>
        <dbReference type="PROSITE" id="PS51718"/>
    </source>
</evidence>
<dbReference type="GO" id="GO:0003924">
    <property type="term" value="F:GTPase activity"/>
    <property type="evidence" value="ECO:0007669"/>
    <property type="project" value="TreeGrafter"/>
</dbReference>
<accession>A0AAD8I725</accession>
<evidence type="ECO:0000313" key="2">
    <source>
        <dbReference type="EMBL" id="KAK1379721.1"/>
    </source>
</evidence>
<dbReference type="PANTHER" id="PTHR11566">
    <property type="entry name" value="DYNAMIN"/>
    <property type="match status" value="1"/>
</dbReference>
<dbReference type="SUPFAM" id="SSF52540">
    <property type="entry name" value="P-loop containing nucleoside triphosphate hydrolases"/>
    <property type="match status" value="1"/>
</dbReference>
<dbReference type="Gene3D" id="3.40.50.300">
    <property type="entry name" value="P-loop containing nucleotide triphosphate hydrolases"/>
    <property type="match status" value="1"/>
</dbReference>
<dbReference type="GO" id="GO:0005525">
    <property type="term" value="F:GTP binding"/>
    <property type="evidence" value="ECO:0007669"/>
    <property type="project" value="InterPro"/>
</dbReference>
<dbReference type="InterPro" id="IPR000375">
    <property type="entry name" value="Dynamin_stalk"/>
</dbReference>
<feature type="domain" description="Dynamin-type G" evidence="1">
    <location>
        <begin position="1"/>
        <end position="138"/>
    </location>
</feature>
<protein>
    <recommendedName>
        <fullName evidence="1">Dynamin-type G domain-containing protein</fullName>
    </recommendedName>
</protein>
<keyword evidence="3" id="KW-1185">Reference proteome</keyword>
<evidence type="ECO:0000313" key="3">
    <source>
        <dbReference type="Proteomes" id="UP001237642"/>
    </source>
</evidence>
<dbReference type="PROSITE" id="PS51718">
    <property type="entry name" value="G_DYNAMIN_2"/>
    <property type="match status" value="1"/>
</dbReference>
<dbReference type="GO" id="GO:0016020">
    <property type="term" value="C:membrane"/>
    <property type="evidence" value="ECO:0007669"/>
    <property type="project" value="TreeGrafter"/>
</dbReference>